<dbReference type="SMART" id="SM00283">
    <property type="entry name" value="MA"/>
    <property type="match status" value="1"/>
</dbReference>
<dbReference type="PROSITE" id="PS50111">
    <property type="entry name" value="CHEMOTAXIS_TRANSDUC_2"/>
    <property type="match status" value="1"/>
</dbReference>
<evidence type="ECO:0000256" key="1">
    <source>
        <dbReference type="ARBA" id="ARBA00023224"/>
    </source>
</evidence>
<evidence type="ECO:0000313" key="6">
    <source>
        <dbReference type="EMBL" id="RKQ15316.1"/>
    </source>
</evidence>
<accession>A0A494YYR5</accession>
<evidence type="ECO:0000256" key="2">
    <source>
        <dbReference type="PROSITE-ProRule" id="PRU00284"/>
    </source>
</evidence>
<keyword evidence="4" id="KW-1133">Transmembrane helix</keyword>
<dbReference type="GO" id="GO:0016020">
    <property type="term" value="C:membrane"/>
    <property type="evidence" value="ECO:0007669"/>
    <property type="project" value="InterPro"/>
</dbReference>
<reference evidence="6 7" key="1">
    <citation type="journal article" date="2016" name="Antonie Van Leeuwenhoek">
        <title>Lysinibacillus endophyticus sp. nov., an indole-3-acetic acid producing endophytic bacterium isolated from corn root (Zea mays cv. Xinken-5).</title>
        <authorList>
            <person name="Yu J."/>
            <person name="Guan X."/>
            <person name="Liu C."/>
            <person name="Xiang W."/>
            <person name="Yu Z."/>
            <person name="Liu X."/>
            <person name="Wang G."/>
        </authorList>
    </citation>
    <scope>NUCLEOTIDE SEQUENCE [LARGE SCALE GENOMIC DNA]</scope>
    <source>
        <strain evidence="6 7">DSM 100506</strain>
    </source>
</reference>
<dbReference type="AlphaFoldDB" id="A0A494YYR5"/>
<keyword evidence="7" id="KW-1185">Reference proteome</keyword>
<dbReference type="Proteomes" id="UP000272238">
    <property type="component" value="Unassembled WGS sequence"/>
</dbReference>
<evidence type="ECO:0000256" key="4">
    <source>
        <dbReference type="SAM" id="Phobius"/>
    </source>
</evidence>
<dbReference type="InterPro" id="IPR004089">
    <property type="entry name" value="MCPsignal_dom"/>
</dbReference>
<sequence length="683" mass="76156">MSMSLKKKLVILLMLLMTAIIACTILFSFIESSKMKSNSQKLTNEIDQQSKELVSQQLEQLTSSISNHIVTVEQEIDKNMLNTAYLIQYMDSTNSLSTEDLEQLKQQTGMADLYLTDENGIFTTTTEEAAVGLNLFDIWDGYKMLLTGESTYLPSNLKIKEETGEIFKFTAIPRTDGKGIIETALNAEEIERSISTFIQQDNTIQSLFLVDASGLVLTENINGNYEGNWKKGVTINDQNVQAVMENGEPILKVQKEQVSEIYYPIKVDGKTIYVIYSQIDANPYFLASLSANEALIEAQGAFTKSSTNIAIAVIVVTVLFISLLIFIITKFSNKLQRFSGILRNMRTEGDSVSVGTRDEVELKKIQESIQYVIDESKNVFKTIEKSTENLTYVQSDFKDKMIHMLENIGQLSQAVHDSAIINQKQLENVELGNEIVSKMSNAVNQASDINIKLKDVSVKTTNNANNSIEGLKKMSDFIKKIGFETNTNQRRLEKLQNNSTEISSIISVIQGISEQTNLLALNASIEAARAGEAGKGFAVVAEEVKKLAEDSKAATEKIGEILHEIQIDVAATNEANLELTDFIKGSHTDVEASVDQIENLISETKNTATEINNLNMQFAILSSNEKDVQQIFTHLNESIERNAANSEELLSMIIEVEETLEKLKQLFEKVHNSTIELEQVIAY</sequence>
<evidence type="ECO:0000256" key="3">
    <source>
        <dbReference type="SAM" id="Coils"/>
    </source>
</evidence>
<dbReference type="Pfam" id="PF00015">
    <property type="entry name" value="MCPsignal"/>
    <property type="match status" value="1"/>
</dbReference>
<dbReference type="PANTHER" id="PTHR32089:SF112">
    <property type="entry name" value="LYSOZYME-LIKE PROTEIN-RELATED"/>
    <property type="match status" value="1"/>
</dbReference>
<name>A0A494YYR5_9BACL</name>
<dbReference type="Gene3D" id="1.10.287.950">
    <property type="entry name" value="Methyl-accepting chemotaxis protein"/>
    <property type="match status" value="1"/>
</dbReference>
<keyword evidence="4" id="KW-0472">Membrane</keyword>
<dbReference type="EMBL" id="RBZN01000031">
    <property type="protein sequence ID" value="RKQ15316.1"/>
    <property type="molecule type" value="Genomic_DNA"/>
</dbReference>
<feature type="coiled-coil region" evidence="3">
    <location>
        <begin position="32"/>
        <end position="59"/>
    </location>
</feature>
<keyword evidence="4" id="KW-0812">Transmembrane</keyword>
<dbReference type="PANTHER" id="PTHR32089">
    <property type="entry name" value="METHYL-ACCEPTING CHEMOTAXIS PROTEIN MCPB"/>
    <property type="match status" value="1"/>
</dbReference>
<evidence type="ECO:0000259" key="5">
    <source>
        <dbReference type="PROSITE" id="PS50111"/>
    </source>
</evidence>
<dbReference type="PROSITE" id="PS51257">
    <property type="entry name" value="PROKAR_LIPOPROTEIN"/>
    <property type="match status" value="1"/>
</dbReference>
<feature type="coiled-coil region" evidence="3">
    <location>
        <begin position="646"/>
        <end position="673"/>
    </location>
</feature>
<dbReference type="RefSeq" id="WP_121215044.1">
    <property type="nucleotide sequence ID" value="NZ_RBZN01000031.1"/>
</dbReference>
<comment type="caution">
    <text evidence="6">The sequence shown here is derived from an EMBL/GenBank/DDBJ whole genome shotgun (WGS) entry which is preliminary data.</text>
</comment>
<dbReference type="GO" id="GO:0007165">
    <property type="term" value="P:signal transduction"/>
    <property type="evidence" value="ECO:0007669"/>
    <property type="project" value="UniProtKB-KW"/>
</dbReference>
<gene>
    <name evidence="6" type="ORF">D8M03_12105</name>
</gene>
<feature type="transmembrane region" description="Helical" evidence="4">
    <location>
        <begin position="309"/>
        <end position="328"/>
    </location>
</feature>
<dbReference type="OrthoDB" id="369835at2"/>
<feature type="domain" description="Methyl-accepting transducer" evidence="5">
    <location>
        <begin position="400"/>
        <end position="657"/>
    </location>
</feature>
<organism evidence="6 7">
    <name type="scientific">Ureibacillus endophyticus</name>
    <dbReference type="NCBI Taxonomy" id="1978490"/>
    <lineage>
        <taxon>Bacteria</taxon>
        <taxon>Bacillati</taxon>
        <taxon>Bacillota</taxon>
        <taxon>Bacilli</taxon>
        <taxon>Bacillales</taxon>
        <taxon>Caryophanaceae</taxon>
        <taxon>Ureibacillus</taxon>
    </lineage>
</organism>
<proteinExistence type="predicted"/>
<evidence type="ECO:0000313" key="7">
    <source>
        <dbReference type="Proteomes" id="UP000272238"/>
    </source>
</evidence>
<keyword evidence="3" id="KW-0175">Coiled coil</keyword>
<protein>
    <recommendedName>
        <fullName evidence="5">Methyl-accepting transducer domain-containing protein</fullName>
    </recommendedName>
</protein>
<keyword evidence="1 2" id="KW-0807">Transducer</keyword>
<dbReference type="SUPFAM" id="SSF58104">
    <property type="entry name" value="Methyl-accepting chemotaxis protein (MCP) signaling domain"/>
    <property type="match status" value="1"/>
</dbReference>